<keyword evidence="1" id="KW-0472">Membrane</keyword>
<sequence>MKKLNIRNVSMMGVLIALDIVATRFLGFSALTIRISFGSVFIILAGLWFGPVEGALVGGIADTLGCLIAGTGFYPPLMISPIVLGILIGLGRPWFLKKVGIARLGILIGGSYMMTTLFIASWALSMLYGSPYLALVASRIPQYLVNATVCTLISYVIYKSAVTRVATGSFQAG</sequence>
<dbReference type="GeneID" id="62697582"/>
<feature type="transmembrane region" description="Helical" evidence="1">
    <location>
        <begin position="140"/>
        <end position="158"/>
    </location>
</feature>
<dbReference type="GO" id="GO:0016020">
    <property type="term" value="C:membrane"/>
    <property type="evidence" value="ECO:0007669"/>
    <property type="project" value="InterPro"/>
</dbReference>
<dbReference type="RefSeq" id="WP_004605103.1">
    <property type="nucleotide sequence ID" value="NZ_AP025569.1"/>
</dbReference>
<keyword evidence="1" id="KW-0812">Transmembrane</keyword>
<dbReference type="InterPro" id="IPR009825">
    <property type="entry name" value="ECF_substrate-spec-like"/>
</dbReference>
<protein>
    <submittedName>
        <fullName evidence="2">Folate family ECF transporter S component</fullName>
    </submittedName>
</protein>
<dbReference type="AlphaFoldDB" id="A0A844F374"/>
<dbReference type="Pfam" id="PF07155">
    <property type="entry name" value="ECF-ribofla_trS"/>
    <property type="match status" value="1"/>
</dbReference>
<proteinExistence type="predicted"/>
<accession>A0A844F374</accession>
<dbReference type="InterPro" id="IPR030949">
    <property type="entry name" value="ECF_S_folate_fam"/>
</dbReference>
<keyword evidence="1" id="KW-1133">Transmembrane helix</keyword>
<dbReference type="Proteomes" id="UP000462363">
    <property type="component" value="Unassembled WGS sequence"/>
</dbReference>
<gene>
    <name evidence="2" type="ORF">FYJ37_01480</name>
</gene>
<feature type="transmembrane region" description="Helical" evidence="1">
    <location>
        <begin position="73"/>
        <end position="92"/>
    </location>
</feature>
<organism evidence="2 3">
    <name type="scientific">Clostridium scindens (strain JCM 10418 / VPI 12708)</name>
    <dbReference type="NCBI Taxonomy" id="29347"/>
    <lineage>
        <taxon>Bacteria</taxon>
        <taxon>Bacillati</taxon>
        <taxon>Bacillota</taxon>
        <taxon>Clostridia</taxon>
        <taxon>Lachnospirales</taxon>
        <taxon>Lachnospiraceae</taxon>
    </lineage>
</organism>
<feature type="transmembrane region" description="Helical" evidence="1">
    <location>
        <begin position="12"/>
        <end position="33"/>
    </location>
</feature>
<evidence type="ECO:0000313" key="3">
    <source>
        <dbReference type="Proteomes" id="UP000462363"/>
    </source>
</evidence>
<evidence type="ECO:0000313" key="2">
    <source>
        <dbReference type="EMBL" id="MSS39053.1"/>
    </source>
</evidence>
<dbReference type="Gene3D" id="1.10.1760.20">
    <property type="match status" value="1"/>
</dbReference>
<feature type="transmembrane region" description="Helical" evidence="1">
    <location>
        <begin position="40"/>
        <end position="61"/>
    </location>
</feature>
<comment type="caution">
    <text evidence="2">The sequence shown here is derived from an EMBL/GenBank/DDBJ whole genome shotgun (WGS) entry which is preliminary data.</text>
</comment>
<evidence type="ECO:0000256" key="1">
    <source>
        <dbReference type="SAM" id="Phobius"/>
    </source>
</evidence>
<feature type="transmembrane region" description="Helical" evidence="1">
    <location>
        <begin position="104"/>
        <end position="128"/>
    </location>
</feature>
<dbReference type="EMBL" id="VUMB01000002">
    <property type="protein sequence ID" value="MSS39053.1"/>
    <property type="molecule type" value="Genomic_DNA"/>
</dbReference>
<reference evidence="2 3" key="1">
    <citation type="submission" date="2019-08" db="EMBL/GenBank/DDBJ databases">
        <title>In-depth cultivation of the pig gut microbiome towards novel bacterial diversity and tailored functional studies.</title>
        <authorList>
            <person name="Wylensek D."/>
            <person name="Hitch T.C.A."/>
            <person name="Clavel T."/>
        </authorList>
    </citation>
    <scope>NUCLEOTIDE SEQUENCE [LARGE SCALE GENOMIC DNA]</scope>
    <source>
        <strain evidence="2 3">BL-389-WT-3D</strain>
    </source>
</reference>
<dbReference type="NCBIfam" id="TIGR04518">
    <property type="entry name" value="ECF_S_folT_fam"/>
    <property type="match status" value="1"/>
</dbReference>
<name>A0A844F374_CLOSV</name>